<keyword evidence="7 8" id="KW-0472">Membrane</keyword>
<evidence type="ECO:0000256" key="1">
    <source>
        <dbReference type="ARBA" id="ARBA00004477"/>
    </source>
</evidence>
<feature type="non-terminal residue" evidence="9">
    <location>
        <position position="82"/>
    </location>
</feature>
<dbReference type="OrthoDB" id="497541at2759"/>
<proteinExistence type="predicted"/>
<protein>
    <submittedName>
        <fullName evidence="9">Alpha-1,2-mannosyltransferase ALG9</fullName>
    </submittedName>
</protein>
<evidence type="ECO:0000256" key="7">
    <source>
        <dbReference type="ARBA" id="ARBA00023136"/>
    </source>
</evidence>
<dbReference type="GO" id="GO:0005789">
    <property type="term" value="C:endoplasmic reticulum membrane"/>
    <property type="evidence" value="ECO:0007669"/>
    <property type="project" value="UniProtKB-SubCell"/>
</dbReference>
<evidence type="ECO:0000313" key="10">
    <source>
        <dbReference type="Proteomes" id="UP000054359"/>
    </source>
</evidence>
<dbReference type="AlphaFoldDB" id="A0A087U6E3"/>
<dbReference type="Pfam" id="PF03901">
    <property type="entry name" value="Glyco_transf_22"/>
    <property type="match status" value="1"/>
</dbReference>
<evidence type="ECO:0000256" key="6">
    <source>
        <dbReference type="ARBA" id="ARBA00022989"/>
    </source>
</evidence>
<dbReference type="STRING" id="407821.A0A087U6E3"/>
<comment type="subcellular location">
    <subcellularLocation>
        <location evidence="1">Endoplasmic reticulum membrane</location>
        <topology evidence="1">Multi-pass membrane protein</topology>
    </subcellularLocation>
</comment>
<reference evidence="9 10" key="1">
    <citation type="submission" date="2013-11" db="EMBL/GenBank/DDBJ databases">
        <title>Genome sequencing of Stegodyphus mimosarum.</title>
        <authorList>
            <person name="Bechsgaard J."/>
        </authorList>
    </citation>
    <scope>NUCLEOTIDE SEQUENCE [LARGE SCALE GENOMIC DNA]</scope>
</reference>
<keyword evidence="4 8" id="KW-0812">Transmembrane</keyword>
<gene>
    <name evidence="9" type="ORF">X975_05528</name>
</gene>
<dbReference type="EMBL" id="KK118421">
    <property type="protein sequence ID" value="KFM72932.1"/>
    <property type="molecule type" value="Genomic_DNA"/>
</dbReference>
<dbReference type="Proteomes" id="UP000054359">
    <property type="component" value="Unassembled WGS sequence"/>
</dbReference>
<evidence type="ECO:0000256" key="4">
    <source>
        <dbReference type="ARBA" id="ARBA00022692"/>
    </source>
</evidence>
<dbReference type="UniPathway" id="UPA00378"/>
<sequence length="82" mass="9090">MCEVYFYRSVCQHFGQNVGRLTLVLLTVGSGMFVSSTAFLPSTFSMYFATIAFSSWLLQKYEIAVFATAVSALVGWPFAVIL</sequence>
<keyword evidence="6 8" id="KW-1133">Transmembrane helix</keyword>
<evidence type="ECO:0000256" key="3">
    <source>
        <dbReference type="ARBA" id="ARBA00022679"/>
    </source>
</evidence>
<evidence type="ECO:0000313" key="9">
    <source>
        <dbReference type="EMBL" id="KFM72932.1"/>
    </source>
</evidence>
<feature type="transmembrane region" description="Helical" evidence="8">
    <location>
        <begin position="21"/>
        <end position="41"/>
    </location>
</feature>
<name>A0A087U6E3_STEMI</name>
<evidence type="ECO:0000256" key="8">
    <source>
        <dbReference type="SAM" id="Phobius"/>
    </source>
</evidence>
<dbReference type="GO" id="GO:0016757">
    <property type="term" value="F:glycosyltransferase activity"/>
    <property type="evidence" value="ECO:0007669"/>
    <property type="project" value="UniProtKB-KW"/>
</dbReference>
<evidence type="ECO:0000256" key="2">
    <source>
        <dbReference type="ARBA" id="ARBA00022676"/>
    </source>
</evidence>
<dbReference type="InterPro" id="IPR005599">
    <property type="entry name" value="GPI_mannosylTrfase"/>
</dbReference>
<evidence type="ECO:0000256" key="5">
    <source>
        <dbReference type="ARBA" id="ARBA00022824"/>
    </source>
</evidence>
<keyword evidence="2 9" id="KW-0328">Glycosyltransferase</keyword>
<feature type="transmembrane region" description="Helical" evidence="8">
    <location>
        <begin position="61"/>
        <end position="81"/>
    </location>
</feature>
<accession>A0A087U6E3</accession>
<organism evidence="9 10">
    <name type="scientific">Stegodyphus mimosarum</name>
    <name type="common">African social velvet spider</name>
    <dbReference type="NCBI Taxonomy" id="407821"/>
    <lineage>
        <taxon>Eukaryota</taxon>
        <taxon>Metazoa</taxon>
        <taxon>Ecdysozoa</taxon>
        <taxon>Arthropoda</taxon>
        <taxon>Chelicerata</taxon>
        <taxon>Arachnida</taxon>
        <taxon>Araneae</taxon>
        <taxon>Araneomorphae</taxon>
        <taxon>Entelegynae</taxon>
        <taxon>Eresoidea</taxon>
        <taxon>Eresidae</taxon>
        <taxon>Stegodyphus</taxon>
    </lineage>
</organism>
<keyword evidence="5" id="KW-0256">Endoplasmic reticulum</keyword>
<keyword evidence="3 9" id="KW-0808">Transferase</keyword>
<keyword evidence="10" id="KW-1185">Reference proteome</keyword>